<feature type="transmembrane region" description="Helical" evidence="6">
    <location>
        <begin position="162"/>
        <end position="180"/>
    </location>
</feature>
<dbReference type="RefSeq" id="WP_340603273.1">
    <property type="nucleotide sequence ID" value="NZ_JBBMXV010000002.1"/>
</dbReference>
<evidence type="ECO:0000256" key="1">
    <source>
        <dbReference type="ARBA" id="ARBA00004651"/>
    </source>
</evidence>
<feature type="transmembrane region" description="Helical" evidence="6">
    <location>
        <begin position="224"/>
        <end position="244"/>
    </location>
</feature>
<evidence type="ECO:0000256" key="3">
    <source>
        <dbReference type="ARBA" id="ARBA00022692"/>
    </source>
</evidence>
<dbReference type="AlphaFoldDB" id="A0ABD5V0X1"/>
<keyword evidence="4 6" id="KW-1133">Transmembrane helix</keyword>
<evidence type="ECO:0000256" key="4">
    <source>
        <dbReference type="ARBA" id="ARBA00022989"/>
    </source>
</evidence>
<proteinExistence type="predicted"/>
<name>A0ABD5V0X1_9EURY</name>
<feature type="transmembrane region" description="Helical" evidence="6">
    <location>
        <begin position="16"/>
        <end position="36"/>
    </location>
</feature>
<dbReference type="CDD" id="cd13128">
    <property type="entry name" value="MATE_Wzx_like"/>
    <property type="match status" value="1"/>
</dbReference>
<feature type="transmembrane region" description="Helical" evidence="6">
    <location>
        <begin position="125"/>
        <end position="150"/>
    </location>
</feature>
<protein>
    <submittedName>
        <fullName evidence="7">Flippase</fullName>
    </submittedName>
</protein>
<feature type="transmembrane region" description="Helical" evidence="6">
    <location>
        <begin position="306"/>
        <end position="328"/>
    </location>
</feature>
<comment type="caution">
    <text evidence="7">The sequence shown here is derived from an EMBL/GenBank/DDBJ whole genome shotgun (WGS) entry which is preliminary data.</text>
</comment>
<keyword evidence="8" id="KW-1185">Reference proteome</keyword>
<gene>
    <name evidence="7" type="ORF">ACFQGH_06050</name>
</gene>
<feature type="transmembrane region" description="Helical" evidence="6">
    <location>
        <begin position="430"/>
        <end position="451"/>
    </location>
</feature>
<organism evidence="7 8">
    <name type="scientific">Halalkalicoccus tibetensis</name>
    <dbReference type="NCBI Taxonomy" id="175632"/>
    <lineage>
        <taxon>Archaea</taxon>
        <taxon>Methanobacteriati</taxon>
        <taxon>Methanobacteriota</taxon>
        <taxon>Stenosarchaea group</taxon>
        <taxon>Halobacteria</taxon>
        <taxon>Halobacteriales</taxon>
        <taxon>Halococcaceae</taxon>
        <taxon>Halalkalicoccus</taxon>
    </lineage>
</organism>
<sequence>MSGDESTATMAREGSITFAGNIIGKVFGFLVVAVITRLVSPSVYGLFILSTSIILFVQAFGNLGLPKAIDYFVPQHLSDGDPDKARGVMVVVFGTVLLSSGIVAGVVVLSAGVLADAFEEPSLRIALLILSVTIPFLAVYNALLASFSAIKRLKFRVYMRDVIRPTVRLLATAALLLLGYGLLGVVGGYLVGLAVAIVAGAYFLWRNAPRIVAAETTRVSPRPLLWYSVPLAFAGIIYIFLGQIDYFVIGYFESSEEVGIYRVGYALAANLMIFSSSLGPIFKPLIAEAKEDTAAVRTRYRTATRWIAGLTLPITLIVAFGASAYLSVVFTPQYTVATAAVVILAVGCTISASCGGPDGTLLQGLGYSRLVFINTTVLLIINVGVSVLLVPRIGITGAAIGTASALTVNGLLAVWEAHRYHDVHPLTRDLGKVVFAAVPAGLGAVGVVLLFDSVLAVAALLPVVVVVSYLATLHLTDAFTPEDADIAAQLSPALERAVKMSRRR</sequence>
<dbReference type="GO" id="GO:0005886">
    <property type="term" value="C:plasma membrane"/>
    <property type="evidence" value="ECO:0007669"/>
    <property type="project" value="UniProtKB-SubCell"/>
</dbReference>
<dbReference type="Proteomes" id="UP001596312">
    <property type="component" value="Unassembled WGS sequence"/>
</dbReference>
<keyword evidence="5 6" id="KW-0472">Membrane</keyword>
<feature type="transmembrane region" description="Helical" evidence="6">
    <location>
        <begin position="86"/>
        <end position="113"/>
    </location>
</feature>
<evidence type="ECO:0000256" key="5">
    <source>
        <dbReference type="ARBA" id="ARBA00023136"/>
    </source>
</evidence>
<feature type="transmembrane region" description="Helical" evidence="6">
    <location>
        <begin position="186"/>
        <end position="204"/>
    </location>
</feature>
<dbReference type="InterPro" id="IPR050833">
    <property type="entry name" value="Poly_Biosynth_Transport"/>
</dbReference>
<reference evidence="7 8" key="1">
    <citation type="journal article" date="2019" name="Int. J. Syst. Evol. Microbiol.">
        <title>The Global Catalogue of Microorganisms (GCM) 10K type strain sequencing project: providing services to taxonomists for standard genome sequencing and annotation.</title>
        <authorList>
            <consortium name="The Broad Institute Genomics Platform"/>
            <consortium name="The Broad Institute Genome Sequencing Center for Infectious Disease"/>
            <person name="Wu L."/>
            <person name="Ma J."/>
        </authorList>
    </citation>
    <scope>NUCLEOTIDE SEQUENCE [LARGE SCALE GENOMIC DNA]</scope>
    <source>
        <strain evidence="7 8">CGMCC 1.3240</strain>
    </source>
</reference>
<dbReference type="Pfam" id="PF13440">
    <property type="entry name" value="Polysacc_synt_3"/>
    <property type="match status" value="1"/>
</dbReference>
<feature type="transmembrane region" description="Helical" evidence="6">
    <location>
        <begin position="457"/>
        <end position="476"/>
    </location>
</feature>
<accession>A0ABD5V0X1</accession>
<feature type="transmembrane region" description="Helical" evidence="6">
    <location>
        <begin position="367"/>
        <end position="389"/>
    </location>
</feature>
<dbReference type="EMBL" id="JBHSXQ010000002">
    <property type="protein sequence ID" value="MFC6904759.1"/>
    <property type="molecule type" value="Genomic_DNA"/>
</dbReference>
<evidence type="ECO:0000313" key="7">
    <source>
        <dbReference type="EMBL" id="MFC6904759.1"/>
    </source>
</evidence>
<comment type="subcellular location">
    <subcellularLocation>
        <location evidence="1">Cell membrane</location>
        <topology evidence="1">Multi-pass membrane protein</topology>
    </subcellularLocation>
</comment>
<dbReference type="PANTHER" id="PTHR30250">
    <property type="entry name" value="PST FAMILY PREDICTED COLANIC ACID TRANSPORTER"/>
    <property type="match status" value="1"/>
</dbReference>
<dbReference type="PANTHER" id="PTHR30250:SF27">
    <property type="entry name" value="POLYSACCHARIDE BIOSYNTHESIS PROTEIN"/>
    <property type="match status" value="1"/>
</dbReference>
<feature type="transmembrane region" description="Helical" evidence="6">
    <location>
        <begin position="42"/>
        <end position="65"/>
    </location>
</feature>
<evidence type="ECO:0000256" key="2">
    <source>
        <dbReference type="ARBA" id="ARBA00022475"/>
    </source>
</evidence>
<feature type="transmembrane region" description="Helical" evidence="6">
    <location>
        <begin position="395"/>
        <end position="418"/>
    </location>
</feature>
<evidence type="ECO:0000256" key="6">
    <source>
        <dbReference type="SAM" id="Phobius"/>
    </source>
</evidence>
<keyword evidence="2" id="KW-1003">Cell membrane</keyword>
<keyword evidence="3 6" id="KW-0812">Transmembrane</keyword>
<evidence type="ECO:0000313" key="8">
    <source>
        <dbReference type="Proteomes" id="UP001596312"/>
    </source>
</evidence>
<feature type="transmembrane region" description="Helical" evidence="6">
    <location>
        <begin position="334"/>
        <end position="355"/>
    </location>
</feature>
<feature type="transmembrane region" description="Helical" evidence="6">
    <location>
        <begin position="264"/>
        <end position="286"/>
    </location>
</feature>